<comment type="caution">
    <text evidence="3">The sequence shown here is derived from an EMBL/GenBank/DDBJ whole genome shotgun (WGS) entry which is preliminary data.</text>
</comment>
<protein>
    <recommendedName>
        <fullName evidence="2">BTB domain-containing protein</fullName>
    </recommendedName>
</protein>
<reference evidence="3" key="1">
    <citation type="submission" date="2023-06" db="EMBL/GenBank/DDBJ databases">
        <authorList>
            <person name="Delattre M."/>
        </authorList>
    </citation>
    <scope>NUCLEOTIDE SEQUENCE</scope>
    <source>
        <strain evidence="3">AF72</strain>
    </source>
</reference>
<dbReference type="Pfam" id="PF00651">
    <property type="entry name" value="BTB"/>
    <property type="match status" value="1"/>
</dbReference>
<evidence type="ECO:0000259" key="2">
    <source>
        <dbReference type="SMART" id="SM00225"/>
    </source>
</evidence>
<dbReference type="InterPro" id="IPR011333">
    <property type="entry name" value="SKP1/BTB/POZ_sf"/>
</dbReference>
<gene>
    <name evidence="3" type="ORF">MSPICULIGERA_LOCUS2879</name>
</gene>
<evidence type="ECO:0000256" key="1">
    <source>
        <dbReference type="SAM" id="MobiDB-lite"/>
    </source>
</evidence>
<organism evidence="3 4">
    <name type="scientific">Mesorhabditis spiculigera</name>
    <dbReference type="NCBI Taxonomy" id="96644"/>
    <lineage>
        <taxon>Eukaryota</taxon>
        <taxon>Metazoa</taxon>
        <taxon>Ecdysozoa</taxon>
        <taxon>Nematoda</taxon>
        <taxon>Chromadorea</taxon>
        <taxon>Rhabditida</taxon>
        <taxon>Rhabditina</taxon>
        <taxon>Rhabditomorpha</taxon>
        <taxon>Rhabditoidea</taxon>
        <taxon>Rhabditidae</taxon>
        <taxon>Mesorhabditinae</taxon>
        <taxon>Mesorhabditis</taxon>
    </lineage>
</organism>
<evidence type="ECO:0000313" key="3">
    <source>
        <dbReference type="EMBL" id="CAJ0564193.1"/>
    </source>
</evidence>
<feature type="region of interest" description="Disordered" evidence="1">
    <location>
        <begin position="225"/>
        <end position="250"/>
    </location>
</feature>
<dbReference type="Proteomes" id="UP001177023">
    <property type="component" value="Unassembled WGS sequence"/>
</dbReference>
<name>A0AA36C9B6_9BILA</name>
<evidence type="ECO:0000313" key="4">
    <source>
        <dbReference type="Proteomes" id="UP001177023"/>
    </source>
</evidence>
<dbReference type="InterPro" id="IPR000210">
    <property type="entry name" value="BTB/POZ_dom"/>
</dbReference>
<sequence length="250" mass="28553">MINRTASGRAARNNLWMVVNHPPRFRKILSSLRENGLPPAGAVSGRPPEVPLHPAQAPSIDISIDFTRPDGPRTRPLLVEGKRLYVDEHYISEWSPVLRAWCIECPDRELILANVQYDHIMEMLECIHPTYKAIDDQSVHILLPLAYDYQMEGLLHRCECFLINHNLPFLEKVWIADRYKLNRLLVLCPPRNAAEQQDRSLRDQVLCAERSGESAVARAIAWRPRSRGDPGTTIGPRDVPTSHRSPLCRH</sequence>
<dbReference type="PANTHER" id="PTHR22744:SF17">
    <property type="entry name" value="BTB DOMAIN-CONTAINING PROTEIN"/>
    <property type="match status" value="1"/>
</dbReference>
<proteinExistence type="predicted"/>
<dbReference type="AlphaFoldDB" id="A0AA36C9B6"/>
<feature type="domain" description="BTB" evidence="2">
    <location>
        <begin position="73"/>
        <end position="166"/>
    </location>
</feature>
<dbReference type="SUPFAM" id="SSF54695">
    <property type="entry name" value="POZ domain"/>
    <property type="match status" value="1"/>
</dbReference>
<feature type="non-terminal residue" evidence="3">
    <location>
        <position position="250"/>
    </location>
</feature>
<dbReference type="EMBL" id="CATQJA010000816">
    <property type="protein sequence ID" value="CAJ0564193.1"/>
    <property type="molecule type" value="Genomic_DNA"/>
</dbReference>
<dbReference type="PANTHER" id="PTHR22744">
    <property type="entry name" value="HELIX LOOP HELIX PROTEIN 21-RELATED"/>
    <property type="match status" value="1"/>
</dbReference>
<dbReference type="Gene3D" id="3.30.710.10">
    <property type="entry name" value="Potassium Channel Kv1.1, Chain A"/>
    <property type="match status" value="1"/>
</dbReference>
<accession>A0AA36C9B6</accession>
<keyword evidence="4" id="KW-1185">Reference proteome</keyword>
<dbReference type="SMART" id="SM00225">
    <property type="entry name" value="BTB"/>
    <property type="match status" value="1"/>
</dbReference>